<gene>
    <name evidence="5" type="primary">solR</name>
    <name evidence="5" type="ORF">GCM10007932_24080</name>
</gene>
<dbReference type="PANTHER" id="PTHR44688:SF25">
    <property type="entry name" value="HTH LUXR-TYPE DOMAIN-CONTAINING PROTEIN"/>
    <property type="match status" value="1"/>
</dbReference>
<reference evidence="6" key="1">
    <citation type="journal article" date="2019" name="Int. J. Syst. Evol. Microbiol.">
        <title>The Global Catalogue of Microorganisms (GCM) 10K type strain sequencing project: providing services to taxonomists for standard genome sequencing and annotation.</title>
        <authorList>
            <consortium name="The Broad Institute Genomics Platform"/>
            <consortium name="The Broad Institute Genome Sequencing Center for Infectious Disease"/>
            <person name="Wu L."/>
            <person name="Ma J."/>
        </authorList>
    </citation>
    <scope>NUCLEOTIDE SEQUENCE [LARGE SCALE GENOMIC DNA]</scope>
    <source>
        <strain evidence="6">NBRC 15640</strain>
    </source>
</reference>
<dbReference type="GO" id="GO:0003677">
    <property type="term" value="F:DNA binding"/>
    <property type="evidence" value="ECO:0007669"/>
    <property type="project" value="UniProtKB-KW"/>
</dbReference>
<organism evidence="5 6">
    <name type="scientific">Vibrio penaeicida</name>
    <dbReference type="NCBI Taxonomy" id="104609"/>
    <lineage>
        <taxon>Bacteria</taxon>
        <taxon>Pseudomonadati</taxon>
        <taxon>Pseudomonadota</taxon>
        <taxon>Gammaproteobacteria</taxon>
        <taxon>Vibrionales</taxon>
        <taxon>Vibrionaceae</taxon>
        <taxon>Vibrio</taxon>
    </lineage>
</organism>
<keyword evidence="3" id="KW-0804">Transcription</keyword>
<name>A0AAV5NRD0_9VIBR</name>
<dbReference type="SUPFAM" id="SSF46894">
    <property type="entry name" value="C-terminal effector domain of the bipartite response regulators"/>
    <property type="match status" value="1"/>
</dbReference>
<dbReference type="Pfam" id="PF00196">
    <property type="entry name" value="GerE"/>
    <property type="match status" value="1"/>
</dbReference>
<keyword evidence="1" id="KW-0805">Transcription regulation</keyword>
<evidence type="ECO:0000256" key="2">
    <source>
        <dbReference type="ARBA" id="ARBA00023125"/>
    </source>
</evidence>
<dbReference type="PANTHER" id="PTHR44688">
    <property type="entry name" value="DNA-BINDING TRANSCRIPTIONAL ACTIVATOR DEVR_DOSR"/>
    <property type="match status" value="1"/>
</dbReference>
<dbReference type="RefSeq" id="WP_126610066.1">
    <property type="nucleotide sequence ID" value="NZ_AP025144.1"/>
</dbReference>
<protein>
    <submittedName>
        <fullName evidence="5">LuxR family transcriptional regulator</fullName>
    </submittedName>
</protein>
<dbReference type="InterPro" id="IPR016032">
    <property type="entry name" value="Sig_transdc_resp-reg_C-effctor"/>
</dbReference>
<dbReference type="InterPro" id="IPR000792">
    <property type="entry name" value="Tscrpt_reg_LuxR_C"/>
</dbReference>
<dbReference type="Pfam" id="PF03472">
    <property type="entry name" value="Autoind_bind"/>
    <property type="match status" value="1"/>
</dbReference>
<dbReference type="SMART" id="SM00421">
    <property type="entry name" value="HTH_LUXR"/>
    <property type="match status" value="1"/>
</dbReference>
<feature type="domain" description="HTH luxR-type" evidence="4">
    <location>
        <begin position="163"/>
        <end position="228"/>
    </location>
</feature>
<keyword evidence="2" id="KW-0238">DNA-binding</keyword>
<dbReference type="SUPFAM" id="SSF75516">
    <property type="entry name" value="Pheromone-binding domain of LuxR-like quorum-sensing transcription factors"/>
    <property type="match status" value="1"/>
</dbReference>
<proteinExistence type="predicted"/>
<evidence type="ECO:0000259" key="4">
    <source>
        <dbReference type="PROSITE" id="PS50043"/>
    </source>
</evidence>
<evidence type="ECO:0000256" key="3">
    <source>
        <dbReference type="ARBA" id="ARBA00023163"/>
    </source>
</evidence>
<evidence type="ECO:0000313" key="5">
    <source>
        <dbReference type="EMBL" id="GLQ73048.1"/>
    </source>
</evidence>
<dbReference type="Proteomes" id="UP001156690">
    <property type="component" value="Unassembled WGS sequence"/>
</dbReference>
<keyword evidence="6" id="KW-1185">Reference proteome</keyword>
<evidence type="ECO:0000313" key="6">
    <source>
        <dbReference type="Proteomes" id="UP001156690"/>
    </source>
</evidence>
<comment type="caution">
    <text evidence="5">The sequence shown here is derived from an EMBL/GenBank/DDBJ whole genome shotgun (WGS) entry which is preliminary data.</text>
</comment>
<dbReference type="AlphaFoldDB" id="A0AAV5NRD0"/>
<dbReference type="PRINTS" id="PR00038">
    <property type="entry name" value="HTHLUXR"/>
</dbReference>
<accession>A0AAV5NRD0</accession>
<dbReference type="Gene3D" id="1.10.10.10">
    <property type="entry name" value="Winged helix-like DNA-binding domain superfamily/Winged helix DNA-binding domain"/>
    <property type="match status" value="1"/>
</dbReference>
<dbReference type="PROSITE" id="PS50043">
    <property type="entry name" value="HTH_LUXR_2"/>
    <property type="match status" value="1"/>
</dbReference>
<sequence length="235" mass="26590">MVKQLISSSHGVTTQPQLKRLCADITETLGVDYYLIALFTPLNTQHYDVFLINNYPEDWMEWYFEHNYRQSDPVLEYAKSGVAPILWHRDFDAMPTDQQEVMEKAVEYGLKDGISIPIHGKGGTIGVFSIANSEHIPDDKAFEIETNMLSIWPYLHSAMSRVNVCEPKTLTDREKEVLTWTAEGKTSWEASQIIGVSESTINFHIKNCINKLDAVNRHHAIAKAIIGGVIAPDKL</sequence>
<dbReference type="Gene3D" id="3.30.450.80">
    <property type="entry name" value="Transcription factor LuxR-like, autoinducer-binding domain"/>
    <property type="match status" value="1"/>
</dbReference>
<evidence type="ECO:0000256" key="1">
    <source>
        <dbReference type="ARBA" id="ARBA00023015"/>
    </source>
</evidence>
<dbReference type="InterPro" id="IPR036693">
    <property type="entry name" value="TF_LuxR_autoind-bd_dom_sf"/>
</dbReference>
<dbReference type="EMBL" id="BSNX01000028">
    <property type="protein sequence ID" value="GLQ73048.1"/>
    <property type="molecule type" value="Genomic_DNA"/>
</dbReference>
<dbReference type="GO" id="GO:0006355">
    <property type="term" value="P:regulation of DNA-templated transcription"/>
    <property type="evidence" value="ECO:0007669"/>
    <property type="project" value="InterPro"/>
</dbReference>
<dbReference type="CDD" id="cd06170">
    <property type="entry name" value="LuxR_C_like"/>
    <property type="match status" value="1"/>
</dbReference>
<dbReference type="InterPro" id="IPR005143">
    <property type="entry name" value="TF_LuxR_autoind-bd_dom"/>
</dbReference>
<dbReference type="InterPro" id="IPR036388">
    <property type="entry name" value="WH-like_DNA-bd_sf"/>
</dbReference>